<reference evidence="9" key="1">
    <citation type="journal article" date="2021" name="Microorganisms">
        <title>Acidisoma silvae sp. nov. and Acidisomacellulosilytica sp. nov., Two Acidophilic Bacteria Isolated from Decaying Wood, Hydrolyzing Cellulose and Producing Poly-3-hydroxybutyrate.</title>
        <authorList>
            <person name="Mieszkin S."/>
            <person name="Pouder E."/>
            <person name="Uroz S."/>
            <person name="Simon-Colin C."/>
            <person name="Alain K."/>
        </authorList>
    </citation>
    <scope>NUCLEOTIDE SEQUENCE</scope>
    <source>
        <strain evidence="9">HW T2.11</strain>
    </source>
</reference>
<dbReference type="GO" id="GO:0005198">
    <property type="term" value="F:structural molecule activity"/>
    <property type="evidence" value="ECO:0007669"/>
    <property type="project" value="InterPro"/>
</dbReference>
<dbReference type="HAMAP" id="MF_00416">
    <property type="entry name" value="FlgI"/>
    <property type="match status" value="1"/>
</dbReference>
<evidence type="ECO:0000256" key="4">
    <source>
        <dbReference type="ARBA" id="ARBA00022729"/>
    </source>
</evidence>
<dbReference type="PANTHER" id="PTHR30381:SF0">
    <property type="entry name" value="FLAGELLAR P-RING PROTEIN"/>
    <property type="match status" value="1"/>
</dbReference>
<evidence type="ECO:0000256" key="1">
    <source>
        <dbReference type="ARBA" id="ARBA00002591"/>
    </source>
</evidence>
<proteinExistence type="inferred from homology"/>
<dbReference type="Pfam" id="PF02119">
    <property type="entry name" value="FlgI"/>
    <property type="match status" value="1"/>
</dbReference>
<evidence type="ECO:0000256" key="7">
    <source>
        <dbReference type="ARBA" id="ARBA00032344"/>
    </source>
</evidence>
<dbReference type="PRINTS" id="PR01010">
    <property type="entry name" value="FLGPRINGFLGI"/>
</dbReference>
<evidence type="ECO:0000313" key="10">
    <source>
        <dbReference type="Proteomes" id="UP000708298"/>
    </source>
</evidence>
<comment type="similarity">
    <text evidence="8">Belongs to the FlgI family.</text>
</comment>
<dbReference type="GO" id="GO:0030288">
    <property type="term" value="C:outer membrane-bounded periplasmic space"/>
    <property type="evidence" value="ECO:0007669"/>
    <property type="project" value="InterPro"/>
</dbReference>
<evidence type="ECO:0000313" key="9">
    <source>
        <dbReference type="EMBL" id="MCB8874903.1"/>
    </source>
</evidence>
<keyword evidence="5" id="KW-0574">Periplasm</keyword>
<organism evidence="9 10">
    <name type="scientific">Acidisoma silvae</name>
    <dbReference type="NCBI Taxonomy" id="2802396"/>
    <lineage>
        <taxon>Bacteria</taxon>
        <taxon>Pseudomonadati</taxon>
        <taxon>Pseudomonadota</taxon>
        <taxon>Alphaproteobacteria</taxon>
        <taxon>Acetobacterales</taxon>
        <taxon>Acidocellaceae</taxon>
        <taxon>Acidisoma</taxon>
    </lineage>
</organism>
<dbReference type="EMBL" id="JAESVB010000002">
    <property type="protein sequence ID" value="MCB8874903.1"/>
    <property type="molecule type" value="Genomic_DNA"/>
</dbReference>
<keyword evidence="6 8" id="KW-0975">Bacterial flagellum</keyword>
<dbReference type="NCBIfam" id="NF003676">
    <property type="entry name" value="PRK05303.1"/>
    <property type="match status" value="1"/>
</dbReference>
<feature type="chain" id="PRO_5038202926" description="Flagellar P-ring protein" evidence="8">
    <location>
        <begin position="19"/>
        <end position="364"/>
    </location>
</feature>
<comment type="subcellular location">
    <subcellularLocation>
        <location evidence="2 8">Bacterial flagellum basal body</location>
    </subcellularLocation>
</comment>
<dbReference type="Proteomes" id="UP000708298">
    <property type="component" value="Unassembled WGS sequence"/>
</dbReference>
<evidence type="ECO:0000256" key="6">
    <source>
        <dbReference type="ARBA" id="ARBA00023143"/>
    </source>
</evidence>
<keyword evidence="10" id="KW-1185">Reference proteome</keyword>
<dbReference type="GO" id="GO:0009428">
    <property type="term" value="C:bacterial-type flagellum basal body, distal rod, P ring"/>
    <property type="evidence" value="ECO:0007669"/>
    <property type="project" value="InterPro"/>
</dbReference>
<protein>
    <recommendedName>
        <fullName evidence="3 8">Flagellar P-ring protein</fullName>
    </recommendedName>
    <alternativeName>
        <fullName evidence="7 8">Basal body P-ring protein</fullName>
    </alternativeName>
</protein>
<dbReference type="InterPro" id="IPR001782">
    <property type="entry name" value="Flag_FlgI"/>
</dbReference>
<dbReference type="AlphaFoldDB" id="A0A963YPS5"/>
<name>A0A963YPS5_9PROT</name>
<evidence type="ECO:0000256" key="8">
    <source>
        <dbReference type="HAMAP-Rule" id="MF_00416"/>
    </source>
</evidence>
<gene>
    <name evidence="8" type="primary">flgI</name>
    <name evidence="9" type="ORF">ASILVAE211_06890</name>
</gene>
<accession>A0A963YPS5</accession>
<comment type="function">
    <text evidence="1 8">Assembles around the rod to form the L-ring and probably protects the motor/basal body from shearing forces during rotation.</text>
</comment>
<keyword evidence="4 8" id="KW-0732">Signal</keyword>
<evidence type="ECO:0000256" key="3">
    <source>
        <dbReference type="ARBA" id="ARBA00019515"/>
    </source>
</evidence>
<keyword evidence="9" id="KW-0969">Cilium</keyword>
<comment type="subunit">
    <text evidence="8">The basal body constitutes a major portion of the flagellar organelle and consists of four rings (L,P,S, and M) mounted on a central rod.</text>
</comment>
<sequence length="364" mass="36520" precursor="true">MALLIAAVIGLLCGPVCAAERTTIGQLVTVAGAPSNQLYGYGLVVGLSGTGDQTTQVPYTQQTILNMLRNMGITLTNVNVMQPNDVASVMVTAEVPAFTAAGQHVDAIVSAVGNAASLAGGVLLPTPLRGGNSQVYAQAQGPLLVSGFAVSSNGSSTSTNVPTVGSLPGGVIMSVGIPASFAEGGATRLLVNTPGYQMAQQIEDTINHFLGYGTAAAISPGEVDLNNGGSASVKFLADLLSLPITPADEAPTIAVDAQSGTIVMNAGVELGPAVVSHGNLTVSIQQQNAVSQPGPFSNGTTVGVQNTVVQARQGRAEVVYLPKRATLAQVAQALNAVGATPADLIAIIQALKLAGAITGTVKVF</sequence>
<reference evidence="9" key="2">
    <citation type="submission" date="2021-01" db="EMBL/GenBank/DDBJ databases">
        <authorList>
            <person name="Mieszkin S."/>
            <person name="Pouder E."/>
            <person name="Alain K."/>
        </authorList>
    </citation>
    <scope>NUCLEOTIDE SEQUENCE</scope>
    <source>
        <strain evidence="9">HW T2.11</strain>
    </source>
</reference>
<feature type="signal peptide" evidence="8">
    <location>
        <begin position="1"/>
        <end position="18"/>
    </location>
</feature>
<keyword evidence="9" id="KW-0282">Flagellum</keyword>
<keyword evidence="9" id="KW-0966">Cell projection</keyword>
<comment type="caution">
    <text evidence="9">The sequence shown here is derived from an EMBL/GenBank/DDBJ whole genome shotgun (WGS) entry which is preliminary data.</text>
</comment>
<evidence type="ECO:0000256" key="5">
    <source>
        <dbReference type="ARBA" id="ARBA00022764"/>
    </source>
</evidence>
<evidence type="ECO:0000256" key="2">
    <source>
        <dbReference type="ARBA" id="ARBA00004117"/>
    </source>
</evidence>
<dbReference type="PANTHER" id="PTHR30381">
    <property type="entry name" value="FLAGELLAR P-RING PERIPLASMIC PROTEIN FLGI"/>
    <property type="match status" value="1"/>
</dbReference>
<dbReference type="GO" id="GO:0071973">
    <property type="term" value="P:bacterial-type flagellum-dependent cell motility"/>
    <property type="evidence" value="ECO:0007669"/>
    <property type="project" value="InterPro"/>
</dbReference>